<sequence>MFYFSAARLFSISSLIFSVVILAAPTKPDAALVVRSGTCVVGCTGINMLNTLTMLNEDLQLKYQELDKYRANGADLTGVLEDIQASVKVAHSQILGLDKDLTGLNNGKNEQIGNEFMKLFNVSVICLDPVLTADLSDTAMNYIDVTLNLVGEILKELPGSTNLGKEAKKLLEKIKVKAKDFWKQIIDIIGGMMKSFDWPDAGAFGGQDQSITLLQTLVITVVF</sequence>
<name>A0A8H7I895_9AGAM</name>
<proteinExistence type="predicted"/>
<organism evidence="2 3">
    <name type="scientific">Rhizoctonia solani</name>
    <dbReference type="NCBI Taxonomy" id="456999"/>
    <lineage>
        <taxon>Eukaryota</taxon>
        <taxon>Fungi</taxon>
        <taxon>Dikarya</taxon>
        <taxon>Basidiomycota</taxon>
        <taxon>Agaricomycotina</taxon>
        <taxon>Agaricomycetes</taxon>
        <taxon>Cantharellales</taxon>
        <taxon>Ceratobasidiaceae</taxon>
        <taxon>Rhizoctonia</taxon>
    </lineage>
</organism>
<evidence type="ECO:0000313" key="3">
    <source>
        <dbReference type="Proteomes" id="UP000614334"/>
    </source>
</evidence>
<feature type="chain" id="PRO_5034369659" evidence="1">
    <location>
        <begin position="24"/>
        <end position="223"/>
    </location>
</feature>
<protein>
    <submittedName>
        <fullName evidence="2">Uncharacterized protein</fullName>
    </submittedName>
</protein>
<comment type="caution">
    <text evidence="2">The sequence shown here is derived from an EMBL/GenBank/DDBJ whole genome shotgun (WGS) entry which is preliminary data.</text>
</comment>
<dbReference type="EMBL" id="JACYCF010000017">
    <property type="protein sequence ID" value="KAF8751598.1"/>
    <property type="molecule type" value="Genomic_DNA"/>
</dbReference>
<evidence type="ECO:0000313" key="2">
    <source>
        <dbReference type="EMBL" id="KAF8751598.1"/>
    </source>
</evidence>
<reference evidence="2" key="1">
    <citation type="submission" date="2020-09" db="EMBL/GenBank/DDBJ databases">
        <title>Comparative genome analyses of four rice-infecting Rhizoctonia solani isolates reveal extensive enrichment of homogalacturonan modification genes.</title>
        <authorList>
            <person name="Lee D.-Y."/>
            <person name="Jeon J."/>
            <person name="Kim K.-T."/>
            <person name="Cheong K."/>
            <person name="Song H."/>
            <person name="Choi G."/>
            <person name="Ko J."/>
            <person name="Opiyo S.O."/>
            <person name="Zuo S."/>
            <person name="Madhav S."/>
            <person name="Lee Y.-H."/>
            <person name="Wang G.-L."/>
        </authorList>
    </citation>
    <scope>NUCLEOTIDE SEQUENCE</scope>
    <source>
        <strain evidence="2">AG1-IA B2</strain>
    </source>
</reference>
<feature type="signal peptide" evidence="1">
    <location>
        <begin position="1"/>
        <end position="23"/>
    </location>
</feature>
<accession>A0A8H7I895</accession>
<dbReference type="Proteomes" id="UP000614334">
    <property type="component" value="Unassembled WGS sequence"/>
</dbReference>
<evidence type="ECO:0000256" key="1">
    <source>
        <dbReference type="SAM" id="SignalP"/>
    </source>
</evidence>
<gene>
    <name evidence="2" type="ORF">RHS01_08303</name>
</gene>
<keyword evidence="1" id="KW-0732">Signal</keyword>
<dbReference type="AlphaFoldDB" id="A0A8H7I895"/>